<dbReference type="Proteomes" id="UP000016929">
    <property type="component" value="Unassembled WGS sequence"/>
</dbReference>
<dbReference type="Pfam" id="PF17111">
    <property type="entry name" value="PigL_N"/>
    <property type="match status" value="1"/>
</dbReference>
<accession>N1RWG4</accession>
<name>N1RWG4_FUSC4</name>
<keyword evidence="4" id="KW-1185">Reference proteome</keyword>
<sequence>MDPLSIATGCATLISTIGSLSLSINSFVRTCREARGDLDRVARELLSLQTVLELIQEDVADESKTFPTTLEQHVSGIVTNCNSVVVELQECITKYGGDNRLKSKAGWAINGQGDVAKLRSNLEAHKAALELALDMISLHVTKEIKNDTSAILNETSAIKDDTAQILEEILRLQQRLPKQGGNDYILQNFLEEMTTYTEKAMDGASIDGGDSSTKAPSFVLEKEEGSDKPSDPAYLSDWELDSAASDPVSYKLKKKRWEEQKREERLAETKLKDVQRSLESPQQHIQQPIAFHHSGHRQPSEEDDELVVPPDDAYLEEWEKSSVESETKYWEKKEKEWQAHVNQAYLGEVERLTTSAQSTSSQDDARGVAGIHYPDHARVHERQIFEDRSTETSQAAQERQFKPGPAKYDSNERYSHDYENDEPEVTKGVSTNASKTDRLTLSGYDVLSEMPDFSYLGVETFHGKLVINWPMPTAVTDLLSEDYYIESSCNSFTALTCSAQELPSQKDTLRPKRYLKPRDIKIVFYIPVTTMTTSSVFKRQWEFITTAVVGLTQRLELGDDVPPYTVQPTIRPQHAYTKNIMGTESSTKAPSFVLEKEEGSDKPSDPAYLSDWELDSAASDPVSYKLKKKRWEEQKREERLAETKLKDVQRSLESPQQHIQQPIAFHHSGHRQPSEEDDELVVPPDDAYLEEWEKSSVESETKYWEKKEKEWQAHVNQAYLGEVERLTTSAQSTSSQDDARGVAGIHYPDHARVHERQIFEDRSTETSQAAQERQFKPGPAKYDSNERYSHDYENDEPEVTKGVSTNASKTDRLTLSGYDVLSEMPDFSYLGVETFHGKLVINWPMPTAVTDLLSEDYYIESSCNSFTALTCSAQELPSQKDTLRPKRYLKPRDIKIVFYIPVTTMTTSSVFKRQWEFITTAVVGLTQRLELGDDVPPPWHNIVIVVEGPPRWDGIHPEIEIILTELGILYKTDNLVSKVDGVLLDPPYHKDHCKVFGKMICGTIHEVR</sequence>
<feature type="compositionally biased region" description="Basic and acidic residues" evidence="1">
    <location>
        <begin position="783"/>
        <end position="792"/>
    </location>
</feature>
<evidence type="ECO:0000256" key="1">
    <source>
        <dbReference type="SAM" id="MobiDB-lite"/>
    </source>
</evidence>
<dbReference type="EMBL" id="KB726988">
    <property type="protein sequence ID" value="EMT66605.1"/>
    <property type="molecule type" value="Genomic_DNA"/>
</dbReference>
<reference evidence="4" key="2">
    <citation type="journal article" date="2014" name="PLoS ONE">
        <title>Genome and Transcriptome Analysis of the Fungal Pathogen Fusarium oxysporum f. sp. cubense Causing Banana Vascular Wilt Disease.</title>
        <authorList>
            <person name="Guo L."/>
            <person name="Han L."/>
            <person name="Yang L."/>
            <person name="Zeng H."/>
            <person name="Fan D."/>
            <person name="Zhu Y."/>
            <person name="Feng Y."/>
            <person name="Wang G."/>
            <person name="Peng C."/>
            <person name="Jiang X."/>
            <person name="Zhou D."/>
            <person name="Ni P."/>
            <person name="Liang C."/>
            <person name="Liu L."/>
            <person name="Wang J."/>
            <person name="Mao C."/>
            <person name="Fang X."/>
            <person name="Peng M."/>
            <person name="Huang J."/>
        </authorList>
    </citation>
    <scope>NUCLEOTIDE SEQUENCE [LARGE SCALE GENOMIC DNA]</scope>
    <source>
        <strain evidence="4">race 4</strain>
    </source>
</reference>
<feature type="region of interest" description="Disordered" evidence="1">
    <location>
        <begin position="385"/>
        <end position="430"/>
    </location>
</feature>
<dbReference type="HOGENOM" id="CLU_298270_0_0_1"/>
<feature type="compositionally biased region" description="Basic and acidic residues" evidence="1">
    <location>
        <begin position="409"/>
        <end position="418"/>
    </location>
</feature>
<dbReference type="STRING" id="1229665.N1RWG4"/>
<dbReference type="InterPro" id="IPR031348">
    <property type="entry name" value="PigL_N"/>
</dbReference>
<gene>
    <name evidence="3" type="ORF">FOC4_g10007017</name>
</gene>
<evidence type="ECO:0000313" key="3">
    <source>
        <dbReference type="EMBL" id="EMT66605.1"/>
    </source>
</evidence>
<feature type="region of interest" description="Disordered" evidence="1">
    <location>
        <begin position="202"/>
        <end position="239"/>
    </location>
</feature>
<dbReference type="OrthoDB" id="524326at2759"/>
<proteinExistence type="predicted"/>
<feature type="region of interest" description="Disordered" evidence="1">
    <location>
        <begin position="759"/>
        <end position="804"/>
    </location>
</feature>
<feature type="compositionally biased region" description="Basic and acidic residues" evidence="1">
    <location>
        <begin position="594"/>
        <end position="604"/>
    </location>
</feature>
<feature type="compositionally biased region" description="Basic and acidic residues" evidence="1">
    <location>
        <begin position="220"/>
        <end position="230"/>
    </location>
</feature>
<reference evidence="4" key="1">
    <citation type="submission" date="2012-09" db="EMBL/GenBank/DDBJ databases">
        <title>Genome sequencing and comparative transcriptomics of race 1 and race 4 of banana pathogen: Fusarium oxysporum f. sp. cubense.</title>
        <authorList>
            <person name="Fang X."/>
            <person name="Huang J."/>
        </authorList>
    </citation>
    <scope>NUCLEOTIDE SEQUENCE [LARGE SCALE GENOMIC DNA]</scope>
    <source>
        <strain evidence="4">race 4</strain>
    </source>
</reference>
<organism evidence="3 4">
    <name type="scientific">Fusarium oxysporum f. sp. cubense (strain race 4)</name>
    <name type="common">Panama disease fungus</name>
    <dbReference type="NCBI Taxonomy" id="2502994"/>
    <lineage>
        <taxon>Eukaryota</taxon>
        <taxon>Fungi</taxon>
        <taxon>Dikarya</taxon>
        <taxon>Ascomycota</taxon>
        <taxon>Pezizomycotina</taxon>
        <taxon>Sordariomycetes</taxon>
        <taxon>Hypocreomycetidae</taxon>
        <taxon>Hypocreales</taxon>
        <taxon>Nectriaceae</taxon>
        <taxon>Fusarium</taxon>
        <taxon>Fusarium oxysporum species complex</taxon>
    </lineage>
</organism>
<protein>
    <recommendedName>
        <fullName evidence="2">Azaphilone pigments biosynthesis cluster protein L N-terminal domain-containing protein</fullName>
    </recommendedName>
</protein>
<feature type="region of interest" description="Disordered" evidence="1">
    <location>
        <begin position="587"/>
        <end position="610"/>
    </location>
</feature>
<feature type="domain" description="Azaphilone pigments biosynthesis cluster protein L N-terminal" evidence="2">
    <location>
        <begin position="1"/>
        <end position="171"/>
    </location>
</feature>
<evidence type="ECO:0000259" key="2">
    <source>
        <dbReference type="Pfam" id="PF17111"/>
    </source>
</evidence>
<dbReference type="AlphaFoldDB" id="N1RWG4"/>
<evidence type="ECO:0000313" key="4">
    <source>
        <dbReference type="Proteomes" id="UP000016929"/>
    </source>
</evidence>